<evidence type="ECO:0000256" key="1">
    <source>
        <dbReference type="SAM" id="SignalP"/>
    </source>
</evidence>
<dbReference type="Gene3D" id="3.90.226.10">
    <property type="entry name" value="2-enoyl-CoA Hydratase, Chain A, domain 1"/>
    <property type="match status" value="1"/>
</dbReference>
<protein>
    <submittedName>
        <fullName evidence="3">S41 family peptidase</fullName>
    </submittedName>
</protein>
<feature type="chain" id="PRO_5046484333" evidence="1">
    <location>
        <begin position="23"/>
        <end position="366"/>
    </location>
</feature>
<dbReference type="PANTHER" id="PTHR11261">
    <property type="entry name" value="INTERPHOTORECEPTOR RETINOID-BINDING PROTEIN"/>
    <property type="match status" value="1"/>
</dbReference>
<dbReference type="PANTHER" id="PTHR11261:SF3">
    <property type="entry name" value="RETINOL-BINDING PROTEIN 3"/>
    <property type="match status" value="1"/>
</dbReference>
<evidence type="ECO:0000313" key="3">
    <source>
        <dbReference type="EMBL" id="QSQ26496.1"/>
    </source>
</evidence>
<proteinExistence type="predicted"/>
<sequence length="366" mass="40120">MSFRPWRLLWLLLIAVPGFALAADAPKAPEVLDAKERGRIIEAVIGQVKARFYSPEKAALAERLLRSRLKRGDYDAITEPRELADILTEHLVMDGQDAHFVVIYSARPVPRNLPLPWEPAPPEVEAFRASREEHWKRVALREAFGINRVERLDGNVGYLRLTSFPEPKHAAEAAASAMRLLSATDALIIDLRGNGGGDDSLVALYLGWLLPERVHVRDTLWKGRPKESLYTPEAPVAGRYGDKEVYVLTDGDTFSAAETLAYDLQARKRARVVGETTRGGANPSVALPADEHFVVGVPMGQTVHAVTKTNWEGVGVKPDVAVPATDALRTAHVAALTTLSKRTDDPMQVEEVREALKALGADGAKP</sequence>
<dbReference type="Proteomes" id="UP000662747">
    <property type="component" value="Chromosome"/>
</dbReference>
<organism evidence="3 4">
    <name type="scientific">Pyxidicoccus parkwayensis</name>
    <dbReference type="NCBI Taxonomy" id="2813578"/>
    <lineage>
        <taxon>Bacteria</taxon>
        <taxon>Pseudomonadati</taxon>
        <taxon>Myxococcota</taxon>
        <taxon>Myxococcia</taxon>
        <taxon>Myxococcales</taxon>
        <taxon>Cystobacterineae</taxon>
        <taxon>Myxococcaceae</taxon>
        <taxon>Pyxidicoccus</taxon>
    </lineage>
</organism>
<reference evidence="3 4" key="1">
    <citation type="submission" date="2021-02" db="EMBL/GenBank/DDBJ databases">
        <title>De Novo genome assembly of isolated myxobacteria.</title>
        <authorList>
            <person name="Stevens D.C."/>
        </authorList>
    </citation>
    <scope>NUCLEOTIDE SEQUENCE [LARGE SCALE GENOMIC DNA]</scope>
    <source>
        <strain evidence="4">SCPEA02</strain>
    </source>
</reference>
<dbReference type="InterPro" id="IPR005151">
    <property type="entry name" value="Tail-specific_protease"/>
</dbReference>
<name>A0ABX7P7S9_9BACT</name>
<dbReference type="Gene3D" id="3.30.750.44">
    <property type="match status" value="1"/>
</dbReference>
<gene>
    <name evidence="3" type="ORF">JY651_16865</name>
</gene>
<feature type="signal peptide" evidence="1">
    <location>
        <begin position="1"/>
        <end position="22"/>
    </location>
</feature>
<dbReference type="Pfam" id="PF03572">
    <property type="entry name" value="Peptidase_S41"/>
    <property type="match status" value="1"/>
</dbReference>
<evidence type="ECO:0000313" key="4">
    <source>
        <dbReference type="Proteomes" id="UP000662747"/>
    </source>
</evidence>
<dbReference type="SMART" id="SM00245">
    <property type="entry name" value="TSPc"/>
    <property type="match status" value="1"/>
</dbReference>
<evidence type="ECO:0000259" key="2">
    <source>
        <dbReference type="SMART" id="SM00245"/>
    </source>
</evidence>
<dbReference type="CDD" id="cd07563">
    <property type="entry name" value="Peptidase_S41_IRBP"/>
    <property type="match status" value="1"/>
</dbReference>
<feature type="domain" description="Tail specific protease" evidence="2">
    <location>
        <begin position="122"/>
        <end position="323"/>
    </location>
</feature>
<dbReference type="EMBL" id="CP071090">
    <property type="protein sequence ID" value="QSQ26496.1"/>
    <property type="molecule type" value="Genomic_DNA"/>
</dbReference>
<keyword evidence="4" id="KW-1185">Reference proteome</keyword>
<dbReference type="RefSeq" id="WP_206728042.1">
    <property type="nucleotide sequence ID" value="NZ_CP071090.1"/>
</dbReference>
<dbReference type="SUPFAM" id="SSF52096">
    <property type="entry name" value="ClpP/crotonase"/>
    <property type="match status" value="1"/>
</dbReference>
<keyword evidence="1" id="KW-0732">Signal</keyword>
<dbReference type="InterPro" id="IPR029045">
    <property type="entry name" value="ClpP/crotonase-like_dom_sf"/>
</dbReference>
<accession>A0ABX7P7S9</accession>